<evidence type="ECO:0008006" key="4">
    <source>
        <dbReference type="Google" id="ProtNLM"/>
    </source>
</evidence>
<keyword evidence="3" id="KW-1185">Reference proteome</keyword>
<sequence length="295" mass="33435">MIIGKKLLCIGIMCATMSTSFAFEKGFVLGLRANFLGSYTDPHINEADKKYLGAAFMEGMVGFIMNGEVDLTYIFDAVKYFKLQDNKYFGGLGLSFDLGVGQGFSGQISGQYNETLKKDIRVYARVYMTPVITFGTGLRTYLFRNRMSINFYVNGRMPVDPQPVYEMYTNLTEEETANIFKETKEKIDFHPETGTLVVSPEQMKKINPLGVVFKGTIEYNQPVIPTMELVLGTFLSYTVYRPKYVTMPKKIMEAAIKNGQEATPKIDVNFERDQIKSFYMNSLDFGLSIGFNFKV</sequence>
<protein>
    <recommendedName>
        <fullName evidence="4">Outer membrane protein beta-barrel domain-containing protein</fullName>
    </recommendedName>
</protein>
<accession>A0A0B7GWW7</accession>
<dbReference type="AlphaFoldDB" id="A0A0B7GWW7"/>
<dbReference type="OrthoDB" id="306550at2"/>
<gene>
    <name evidence="2" type="ORF">TPHV1_70042</name>
</gene>
<keyword evidence="1" id="KW-0732">Signal</keyword>
<dbReference type="EMBL" id="CDNC01000049">
    <property type="protein sequence ID" value="CEM63179.1"/>
    <property type="molecule type" value="Genomic_DNA"/>
</dbReference>
<dbReference type="Proteomes" id="UP000042527">
    <property type="component" value="Unassembled WGS sequence"/>
</dbReference>
<evidence type="ECO:0000256" key="1">
    <source>
        <dbReference type="SAM" id="SignalP"/>
    </source>
</evidence>
<proteinExistence type="predicted"/>
<reference evidence="3" key="1">
    <citation type="submission" date="2015-01" db="EMBL/GenBank/DDBJ databases">
        <authorList>
            <person name="Manzoor Shahid"/>
            <person name="Zubair Saima"/>
        </authorList>
    </citation>
    <scope>NUCLEOTIDE SEQUENCE [LARGE SCALE GENOMIC DNA]</scope>
    <source>
        <strain evidence="3">V1</strain>
    </source>
</reference>
<evidence type="ECO:0000313" key="3">
    <source>
        <dbReference type="Proteomes" id="UP000042527"/>
    </source>
</evidence>
<feature type="chain" id="PRO_5002131849" description="Outer membrane protein beta-barrel domain-containing protein" evidence="1">
    <location>
        <begin position="23"/>
        <end position="295"/>
    </location>
</feature>
<name>A0A0B7GWW7_TREPH</name>
<evidence type="ECO:0000313" key="2">
    <source>
        <dbReference type="EMBL" id="CEM63179.1"/>
    </source>
</evidence>
<feature type="signal peptide" evidence="1">
    <location>
        <begin position="1"/>
        <end position="22"/>
    </location>
</feature>
<dbReference type="RefSeq" id="WP_044635028.1">
    <property type="nucleotide sequence ID" value="NZ_CDNC01000049.1"/>
</dbReference>
<organism evidence="2 3">
    <name type="scientific">Treponema phagedenis</name>
    <dbReference type="NCBI Taxonomy" id="162"/>
    <lineage>
        <taxon>Bacteria</taxon>
        <taxon>Pseudomonadati</taxon>
        <taxon>Spirochaetota</taxon>
        <taxon>Spirochaetia</taxon>
        <taxon>Spirochaetales</taxon>
        <taxon>Treponemataceae</taxon>
        <taxon>Treponema</taxon>
    </lineage>
</organism>